<proteinExistence type="predicted"/>
<evidence type="ECO:0000259" key="4">
    <source>
        <dbReference type="PROSITE" id="PS50213"/>
    </source>
</evidence>
<dbReference type="FunFam" id="2.30.180.10:FF:000032">
    <property type="entry name" value="Fasciclin domain-containing protein, putative"/>
    <property type="match status" value="1"/>
</dbReference>
<keyword evidence="3" id="KW-0732">Signal</keyword>
<dbReference type="SUPFAM" id="SSF82153">
    <property type="entry name" value="FAS1 domain"/>
    <property type="match status" value="2"/>
</dbReference>
<dbReference type="EMBL" id="JAGSXJ010000003">
    <property type="protein sequence ID" value="KAH6693939.1"/>
    <property type="molecule type" value="Genomic_DNA"/>
</dbReference>
<keyword evidence="2" id="KW-0812">Transmembrane</keyword>
<feature type="region of interest" description="Disordered" evidence="1">
    <location>
        <begin position="307"/>
        <end position="327"/>
    </location>
</feature>
<protein>
    <submittedName>
        <fullName evidence="5">Beta-Ig-H3/Fasciclin</fullName>
    </submittedName>
</protein>
<evidence type="ECO:0000256" key="3">
    <source>
        <dbReference type="SAM" id="SignalP"/>
    </source>
</evidence>
<sequence>MKSFSLAAFALSALVAAQDSTPPSLTEVLEANQEQLSQLSSLLTSQPDLVAALATQTNITILAPNNAALAELLTDADLVSQIAADSSIVAALLQYHVISGAYFAGDFTETPQFLETLLSNDTYEDVEGGQVVEGVAADGSVVFYSGLKLNSTVVQGDVEFEGGVIHIIDSVLTIPQDVVTTATAANLTSLIAAVTQANLGETLTDAESITVFAPTNEAFAALGSLDGVTEEDLASILTYHVVAGTVAYSSTLQDGTVETLNGESLQISIRDGSVFVNDAQVVVADVLISNGVVHVIDGVLNPESASPSASASVSGPAPSSTPSEVPQAGAAHATAGLAVGAIMAGAALFLNF</sequence>
<keyword evidence="6" id="KW-1185">Reference proteome</keyword>
<dbReference type="Pfam" id="PF02469">
    <property type="entry name" value="Fasciclin"/>
    <property type="match status" value="2"/>
</dbReference>
<accession>A0A9P9AGR4</accession>
<gene>
    <name evidence="5" type="ORF">F5X68DRAFT_199914</name>
</gene>
<dbReference type="GO" id="GO:0016236">
    <property type="term" value="P:macroautophagy"/>
    <property type="evidence" value="ECO:0007669"/>
    <property type="project" value="TreeGrafter"/>
</dbReference>
<dbReference type="Gene3D" id="2.30.180.10">
    <property type="entry name" value="FAS1 domain"/>
    <property type="match status" value="2"/>
</dbReference>
<keyword evidence="2" id="KW-1133">Transmembrane helix</keyword>
<comment type="caution">
    <text evidence="5">The sequence shown here is derived from an EMBL/GenBank/DDBJ whole genome shotgun (WGS) entry which is preliminary data.</text>
</comment>
<reference evidence="5" key="1">
    <citation type="journal article" date="2021" name="Nat. Commun.">
        <title>Genetic determinants of endophytism in the Arabidopsis root mycobiome.</title>
        <authorList>
            <person name="Mesny F."/>
            <person name="Miyauchi S."/>
            <person name="Thiergart T."/>
            <person name="Pickel B."/>
            <person name="Atanasova L."/>
            <person name="Karlsson M."/>
            <person name="Huettel B."/>
            <person name="Barry K.W."/>
            <person name="Haridas S."/>
            <person name="Chen C."/>
            <person name="Bauer D."/>
            <person name="Andreopoulos W."/>
            <person name="Pangilinan J."/>
            <person name="LaButti K."/>
            <person name="Riley R."/>
            <person name="Lipzen A."/>
            <person name="Clum A."/>
            <person name="Drula E."/>
            <person name="Henrissat B."/>
            <person name="Kohler A."/>
            <person name="Grigoriev I.V."/>
            <person name="Martin F.M."/>
            <person name="Hacquard S."/>
        </authorList>
    </citation>
    <scope>NUCLEOTIDE SEQUENCE</scope>
    <source>
        <strain evidence="5">MPI-SDFR-AT-0117</strain>
    </source>
</reference>
<name>A0A9P9AGR4_9PEZI</name>
<feature type="signal peptide" evidence="3">
    <location>
        <begin position="1"/>
        <end position="17"/>
    </location>
</feature>
<dbReference type="InterPro" id="IPR050904">
    <property type="entry name" value="Adhesion/Biosynth-related"/>
</dbReference>
<dbReference type="PANTHER" id="PTHR10900:SF77">
    <property type="entry name" value="FI19380P1"/>
    <property type="match status" value="1"/>
</dbReference>
<dbReference type="PROSITE" id="PS50213">
    <property type="entry name" value="FAS1"/>
    <property type="match status" value="2"/>
</dbReference>
<evidence type="ECO:0000256" key="1">
    <source>
        <dbReference type="SAM" id="MobiDB-lite"/>
    </source>
</evidence>
<feature type="domain" description="FAS1" evidence="4">
    <location>
        <begin position="174"/>
        <end position="300"/>
    </location>
</feature>
<dbReference type="InterPro" id="IPR000782">
    <property type="entry name" value="FAS1_domain"/>
</dbReference>
<evidence type="ECO:0000256" key="2">
    <source>
        <dbReference type="SAM" id="Phobius"/>
    </source>
</evidence>
<dbReference type="OrthoDB" id="286301at2759"/>
<keyword evidence="2" id="KW-0472">Membrane</keyword>
<dbReference type="GO" id="GO:0000329">
    <property type="term" value="C:fungal-type vacuole membrane"/>
    <property type="evidence" value="ECO:0007669"/>
    <property type="project" value="TreeGrafter"/>
</dbReference>
<dbReference type="SMART" id="SM00554">
    <property type="entry name" value="FAS1"/>
    <property type="match status" value="2"/>
</dbReference>
<dbReference type="AlphaFoldDB" id="A0A9P9AGR4"/>
<dbReference type="InterPro" id="IPR036378">
    <property type="entry name" value="FAS1_dom_sf"/>
</dbReference>
<feature type="transmembrane region" description="Helical" evidence="2">
    <location>
        <begin position="329"/>
        <end position="350"/>
    </location>
</feature>
<organism evidence="5 6">
    <name type="scientific">Plectosphaerella plurivora</name>
    <dbReference type="NCBI Taxonomy" id="936078"/>
    <lineage>
        <taxon>Eukaryota</taxon>
        <taxon>Fungi</taxon>
        <taxon>Dikarya</taxon>
        <taxon>Ascomycota</taxon>
        <taxon>Pezizomycotina</taxon>
        <taxon>Sordariomycetes</taxon>
        <taxon>Hypocreomycetidae</taxon>
        <taxon>Glomerellales</taxon>
        <taxon>Plectosphaerellaceae</taxon>
        <taxon>Plectosphaerella</taxon>
    </lineage>
</organism>
<dbReference type="PANTHER" id="PTHR10900">
    <property type="entry name" value="PERIOSTIN-RELATED"/>
    <property type="match status" value="1"/>
</dbReference>
<feature type="chain" id="PRO_5040141886" evidence="3">
    <location>
        <begin position="18"/>
        <end position="352"/>
    </location>
</feature>
<evidence type="ECO:0000313" key="6">
    <source>
        <dbReference type="Proteomes" id="UP000770015"/>
    </source>
</evidence>
<evidence type="ECO:0000313" key="5">
    <source>
        <dbReference type="EMBL" id="KAH6693939.1"/>
    </source>
</evidence>
<feature type="domain" description="FAS1" evidence="4">
    <location>
        <begin position="23"/>
        <end position="172"/>
    </location>
</feature>
<dbReference type="Proteomes" id="UP000770015">
    <property type="component" value="Unassembled WGS sequence"/>
</dbReference>